<organism evidence="1 2">
    <name type="scientific">Hyaloperonospora arabidopsidis (strain Emoy2)</name>
    <name type="common">Downy mildew agent</name>
    <name type="synonym">Peronospora arabidopsidis</name>
    <dbReference type="NCBI Taxonomy" id="559515"/>
    <lineage>
        <taxon>Eukaryota</taxon>
        <taxon>Sar</taxon>
        <taxon>Stramenopiles</taxon>
        <taxon>Oomycota</taxon>
        <taxon>Peronosporomycetes</taxon>
        <taxon>Peronosporales</taxon>
        <taxon>Peronosporaceae</taxon>
        <taxon>Hyaloperonospora</taxon>
    </lineage>
</organism>
<dbReference type="AlphaFoldDB" id="M4C2P6"/>
<evidence type="ECO:0000313" key="1">
    <source>
        <dbReference type="EnsemblProtists" id="HpaP813362"/>
    </source>
</evidence>
<sequence length="127" mass="14336">MISLHHDEGHFYDIHYGERFLDWNNLPGREMRLLLDDVHSAVGVPRLDRAHDDADSLRDSAQSEAADLLEEIDLDPYASGSQESTLAQDDAESAVVRFSTKRFSSVHLAVYERILTKFDTDSLSVSD</sequence>
<reference evidence="2" key="1">
    <citation type="journal article" date="2010" name="Science">
        <title>Signatures of adaptation to obligate biotrophy in the Hyaloperonospora arabidopsidis genome.</title>
        <authorList>
            <person name="Baxter L."/>
            <person name="Tripathy S."/>
            <person name="Ishaque N."/>
            <person name="Boot N."/>
            <person name="Cabral A."/>
            <person name="Kemen E."/>
            <person name="Thines M."/>
            <person name="Ah-Fong A."/>
            <person name="Anderson R."/>
            <person name="Badejoko W."/>
            <person name="Bittner-Eddy P."/>
            <person name="Boore J.L."/>
            <person name="Chibucos M.C."/>
            <person name="Coates M."/>
            <person name="Dehal P."/>
            <person name="Delehaunty K."/>
            <person name="Dong S."/>
            <person name="Downton P."/>
            <person name="Dumas B."/>
            <person name="Fabro G."/>
            <person name="Fronick C."/>
            <person name="Fuerstenberg S.I."/>
            <person name="Fulton L."/>
            <person name="Gaulin E."/>
            <person name="Govers F."/>
            <person name="Hughes L."/>
            <person name="Humphray S."/>
            <person name="Jiang R.H."/>
            <person name="Judelson H."/>
            <person name="Kamoun S."/>
            <person name="Kyung K."/>
            <person name="Meijer H."/>
            <person name="Minx P."/>
            <person name="Morris P."/>
            <person name="Nelson J."/>
            <person name="Phuntumart V."/>
            <person name="Qutob D."/>
            <person name="Rehmany A."/>
            <person name="Rougon-Cardoso A."/>
            <person name="Ryden P."/>
            <person name="Torto-Alalibo T."/>
            <person name="Studholme D."/>
            <person name="Wang Y."/>
            <person name="Win J."/>
            <person name="Wood J."/>
            <person name="Clifton S.W."/>
            <person name="Rogers J."/>
            <person name="Van den Ackerveken G."/>
            <person name="Jones J.D."/>
            <person name="McDowell J.M."/>
            <person name="Beynon J."/>
            <person name="Tyler B.M."/>
        </authorList>
    </citation>
    <scope>NUCLEOTIDE SEQUENCE [LARGE SCALE GENOMIC DNA]</scope>
    <source>
        <strain evidence="2">Emoy2</strain>
    </source>
</reference>
<accession>M4C2P6</accession>
<dbReference type="InParanoid" id="M4C2P6"/>
<reference evidence="1" key="2">
    <citation type="submission" date="2015-06" db="UniProtKB">
        <authorList>
            <consortium name="EnsemblProtists"/>
        </authorList>
    </citation>
    <scope>IDENTIFICATION</scope>
    <source>
        <strain evidence="1">Emoy2</strain>
    </source>
</reference>
<evidence type="ECO:0000313" key="2">
    <source>
        <dbReference type="Proteomes" id="UP000011713"/>
    </source>
</evidence>
<dbReference type="HOGENOM" id="CLU_1974786_0_0_1"/>
<proteinExistence type="predicted"/>
<dbReference type="EMBL" id="ABWE02002474">
    <property type="status" value="NOT_ANNOTATED_CDS"/>
    <property type="molecule type" value="Genomic_DNA"/>
</dbReference>
<keyword evidence="2" id="KW-1185">Reference proteome</keyword>
<name>M4C2P6_HYAAE</name>
<dbReference type="EnsemblProtists" id="HpaT813362">
    <property type="protein sequence ID" value="HpaP813362"/>
    <property type="gene ID" value="HpaG813362"/>
</dbReference>
<dbReference type="VEuPathDB" id="FungiDB:HpaG813362"/>
<dbReference type="Proteomes" id="UP000011713">
    <property type="component" value="Unassembled WGS sequence"/>
</dbReference>
<protein>
    <submittedName>
        <fullName evidence="1">Uncharacterized protein</fullName>
    </submittedName>
</protein>